<sequence>MLSVPSTSMTMSPETHMRLAEPFPPCARSVRRYNGHTCIDGATAKDFEEDPWMTVVPYTDRHLDDWSDATWKAMESGCPWASHYKFANMLEFGDLITLPDGVLERKFLNHVRKTVHCISRHCSRLDCEYITSSPRTWGSSRKQELLDCARHCSFLEQYPLRRPGICPQVVSYCGVQLTIAGCDFARVLCVSTSNKSRKLVDAIVYVSRNEVAIVAEGGRPTYRFSPLRLHSADGWSDLIIAGQVDDFSLWHEMEEKVSDIRHCIGKSLAQPGGFVRMKYMSVLSENATVEGPQIHVYGSSMNAMYGFGSRRRPRETPYDTPRPSTSAWGEEEGVQQPAHKRRGGPQEEGTGSAKKHKARTPQTTGGKRKGVEGQEGTSGRKRPASVQKQPQPGALEAKGPIDVDAPYFLEWKDGVRTKREFFISPSQVVDIDDWEPSYNQRSLDPVHTQIIIDAMMTAFSQTEKTYELPTLKLAPLGLEKPKSGVRADRLKPEDWKDELADQYYYYAVSGQHNAAAAKALLGTDIALRYNFGRWPARTVYFSDEEFNGYFLVSSEDNMKDLKAPPRQLKLSMKNIRWLWREKGFPKAVMGSPSRKQAQLKTWREFCSQALHKTPYNHLWLLGDEKGEDSIKKQNAALRSYFPLVMAGKSAWELGMEFFEKWETGRLLAPEGARWITRKRKVQGVRPGVSHIENDKLGRKEVVYNVPVDAPQKKGKKEKESGDWFVQVTEPDPHCWKSMEALTDNEKCWLLKKVLNCEVVWVQTGSASLAKQGKEAVHLLKCDRILVRLWNYYQFVHENRSAADWTRAYPFLKKRESILAEFEKQGMDASLWEGSRKLVGDASLFKGCPPYMGCEDDKTTKATEKLAQNKKLSADWKNKVLSMLTGSRAKSMEVALVEGVVHVLWKDSGEVTSIAPFGVDPLEARLRVTELEKAVGTTLTLTQTHS</sequence>
<proteinExistence type="predicted"/>
<feature type="region of interest" description="Disordered" evidence="1">
    <location>
        <begin position="308"/>
        <end position="399"/>
    </location>
</feature>
<dbReference type="Proteomes" id="UP000265515">
    <property type="component" value="Unassembled WGS sequence"/>
</dbReference>
<dbReference type="AlphaFoldDB" id="A0A388MDR9"/>
<comment type="caution">
    <text evidence="2">The sequence shown here is derived from an EMBL/GenBank/DDBJ whole genome shotgun (WGS) entry which is preliminary data.</text>
</comment>
<dbReference type="Gramene" id="GBG92645">
    <property type="protein sequence ID" value="GBG92645"/>
    <property type="gene ID" value="CBR_g56610"/>
</dbReference>
<dbReference type="EMBL" id="BFEA01001105">
    <property type="protein sequence ID" value="GBG92645.1"/>
    <property type="molecule type" value="Genomic_DNA"/>
</dbReference>
<name>A0A388MDR9_CHABU</name>
<accession>A0A388MDR9</accession>
<organism evidence="2 3">
    <name type="scientific">Chara braunii</name>
    <name type="common">Braun's stonewort</name>
    <dbReference type="NCBI Taxonomy" id="69332"/>
    <lineage>
        <taxon>Eukaryota</taxon>
        <taxon>Viridiplantae</taxon>
        <taxon>Streptophyta</taxon>
        <taxon>Charophyceae</taxon>
        <taxon>Charales</taxon>
        <taxon>Characeae</taxon>
        <taxon>Chara</taxon>
    </lineage>
</organism>
<evidence type="ECO:0000256" key="1">
    <source>
        <dbReference type="SAM" id="MobiDB-lite"/>
    </source>
</evidence>
<gene>
    <name evidence="2" type="ORF">CBR_g56610</name>
</gene>
<keyword evidence="3" id="KW-1185">Reference proteome</keyword>
<protein>
    <submittedName>
        <fullName evidence="2">Uncharacterized protein</fullName>
    </submittedName>
</protein>
<reference evidence="2 3" key="1">
    <citation type="journal article" date="2018" name="Cell">
        <title>The Chara Genome: Secondary Complexity and Implications for Plant Terrestrialization.</title>
        <authorList>
            <person name="Nishiyama T."/>
            <person name="Sakayama H."/>
            <person name="Vries J.D."/>
            <person name="Buschmann H."/>
            <person name="Saint-Marcoux D."/>
            <person name="Ullrich K.K."/>
            <person name="Haas F.B."/>
            <person name="Vanderstraeten L."/>
            <person name="Becker D."/>
            <person name="Lang D."/>
            <person name="Vosolsobe S."/>
            <person name="Rombauts S."/>
            <person name="Wilhelmsson P.K.I."/>
            <person name="Janitza P."/>
            <person name="Kern R."/>
            <person name="Heyl A."/>
            <person name="Rumpler F."/>
            <person name="Villalobos L.I.A.C."/>
            <person name="Clay J.M."/>
            <person name="Skokan R."/>
            <person name="Toyoda A."/>
            <person name="Suzuki Y."/>
            <person name="Kagoshima H."/>
            <person name="Schijlen E."/>
            <person name="Tajeshwar N."/>
            <person name="Catarino B."/>
            <person name="Hetherington A.J."/>
            <person name="Saltykova A."/>
            <person name="Bonnot C."/>
            <person name="Breuninger H."/>
            <person name="Symeonidi A."/>
            <person name="Radhakrishnan G.V."/>
            <person name="Van Nieuwerburgh F."/>
            <person name="Deforce D."/>
            <person name="Chang C."/>
            <person name="Karol K.G."/>
            <person name="Hedrich R."/>
            <person name="Ulvskov P."/>
            <person name="Glockner G."/>
            <person name="Delwiche C.F."/>
            <person name="Petrasek J."/>
            <person name="Van de Peer Y."/>
            <person name="Friml J."/>
            <person name="Beilby M."/>
            <person name="Dolan L."/>
            <person name="Kohara Y."/>
            <person name="Sugano S."/>
            <person name="Fujiyama A."/>
            <person name="Delaux P.-M."/>
            <person name="Quint M."/>
            <person name="TheiBen G."/>
            <person name="Hagemann M."/>
            <person name="Harholt J."/>
            <person name="Dunand C."/>
            <person name="Zachgo S."/>
            <person name="Langdale J."/>
            <person name="Maumus F."/>
            <person name="Straeten D.V.D."/>
            <person name="Gould S.B."/>
            <person name="Rensing S.A."/>
        </authorList>
    </citation>
    <scope>NUCLEOTIDE SEQUENCE [LARGE SCALE GENOMIC DNA]</scope>
    <source>
        <strain evidence="2 3">S276</strain>
    </source>
</reference>
<evidence type="ECO:0000313" key="2">
    <source>
        <dbReference type="EMBL" id="GBG92645.1"/>
    </source>
</evidence>
<evidence type="ECO:0000313" key="3">
    <source>
        <dbReference type="Proteomes" id="UP000265515"/>
    </source>
</evidence>